<keyword evidence="6 8" id="KW-0648">Protein biosynthesis</keyword>
<comment type="catalytic activity">
    <reaction evidence="8">
        <text>tRNA(Asn) + L-asparagine + ATP = L-asparaginyl-tRNA(Asn) + AMP + diphosphate + H(+)</text>
        <dbReference type="Rhea" id="RHEA:11180"/>
        <dbReference type="Rhea" id="RHEA-COMP:9659"/>
        <dbReference type="Rhea" id="RHEA-COMP:9674"/>
        <dbReference type="ChEBI" id="CHEBI:15378"/>
        <dbReference type="ChEBI" id="CHEBI:30616"/>
        <dbReference type="ChEBI" id="CHEBI:33019"/>
        <dbReference type="ChEBI" id="CHEBI:58048"/>
        <dbReference type="ChEBI" id="CHEBI:78442"/>
        <dbReference type="ChEBI" id="CHEBI:78515"/>
        <dbReference type="ChEBI" id="CHEBI:456215"/>
        <dbReference type="EC" id="6.1.1.22"/>
    </reaction>
</comment>
<comment type="subunit">
    <text evidence="8">Homodimer.</text>
</comment>
<dbReference type="Pfam" id="PF00152">
    <property type="entry name" value="tRNA-synt_2"/>
    <property type="match status" value="1"/>
</dbReference>
<keyword evidence="2 8" id="KW-0963">Cytoplasm</keyword>
<dbReference type="GO" id="GO:0140096">
    <property type="term" value="F:catalytic activity, acting on a protein"/>
    <property type="evidence" value="ECO:0007669"/>
    <property type="project" value="UniProtKB-ARBA"/>
</dbReference>
<evidence type="ECO:0000256" key="4">
    <source>
        <dbReference type="ARBA" id="ARBA00022741"/>
    </source>
</evidence>
<dbReference type="InterPro" id="IPR004522">
    <property type="entry name" value="Asn-tRNA-ligase"/>
</dbReference>
<dbReference type="GO" id="GO:0004816">
    <property type="term" value="F:asparagine-tRNA ligase activity"/>
    <property type="evidence" value="ECO:0007669"/>
    <property type="project" value="UniProtKB-UniRule"/>
</dbReference>
<evidence type="ECO:0000256" key="2">
    <source>
        <dbReference type="ARBA" id="ARBA00022490"/>
    </source>
</evidence>
<dbReference type="InterPro" id="IPR045864">
    <property type="entry name" value="aa-tRNA-synth_II/BPL/LPL"/>
</dbReference>
<evidence type="ECO:0000256" key="5">
    <source>
        <dbReference type="ARBA" id="ARBA00022840"/>
    </source>
</evidence>
<dbReference type="InterPro" id="IPR002312">
    <property type="entry name" value="Asp/Asn-tRNA-synth_IIb"/>
</dbReference>
<evidence type="ECO:0000256" key="3">
    <source>
        <dbReference type="ARBA" id="ARBA00022598"/>
    </source>
</evidence>
<dbReference type="PRINTS" id="PR01042">
    <property type="entry name" value="TRNASYNTHASP"/>
</dbReference>
<dbReference type="PANTHER" id="PTHR22594">
    <property type="entry name" value="ASPARTYL/LYSYL-TRNA SYNTHETASE"/>
    <property type="match status" value="1"/>
</dbReference>
<keyword evidence="3 8" id="KW-0436">Ligase</keyword>
<name>A0A7W1WR09_9BACL</name>
<dbReference type="InterPro" id="IPR004365">
    <property type="entry name" value="NA-bd_OB_tRNA"/>
</dbReference>
<dbReference type="CDD" id="cd00776">
    <property type="entry name" value="AsxRS_core"/>
    <property type="match status" value="1"/>
</dbReference>
<dbReference type="AlphaFoldDB" id="A0A7W1WR09"/>
<feature type="domain" description="Aminoacyl-transfer RNA synthetases class-II family profile" evidence="9">
    <location>
        <begin position="161"/>
        <end position="461"/>
    </location>
</feature>
<evidence type="ECO:0000313" key="11">
    <source>
        <dbReference type="Proteomes" id="UP000535491"/>
    </source>
</evidence>
<dbReference type="NCBIfam" id="NF003483">
    <property type="entry name" value="PRK05159.1"/>
    <property type="match status" value="1"/>
</dbReference>
<protein>
    <recommendedName>
        <fullName evidence="8">Asparagine--tRNA ligase</fullName>
        <ecNumber evidence="8">6.1.1.22</ecNumber>
    </recommendedName>
    <alternativeName>
        <fullName evidence="8">Asparaginyl-tRNA synthetase</fullName>
        <shortName evidence="8">AsnRS</shortName>
    </alternativeName>
</protein>
<evidence type="ECO:0000259" key="9">
    <source>
        <dbReference type="PROSITE" id="PS50862"/>
    </source>
</evidence>
<proteinExistence type="inferred from homology"/>
<dbReference type="EMBL" id="JACEIQ010000007">
    <property type="protein sequence ID" value="MBA4494451.1"/>
    <property type="molecule type" value="Genomic_DNA"/>
</dbReference>
<reference evidence="10 11" key="1">
    <citation type="submission" date="2020-07" db="EMBL/GenBank/DDBJ databases">
        <authorList>
            <person name="Feng H."/>
        </authorList>
    </citation>
    <scope>NUCLEOTIDE SEQUENCE [LARGE SCALE GENOMIC DNA]</scope>
    <source>
        <strain evidence="11">s-10</strain>
    </source>
</reference>
<dbReference type="PANTHER" id="PTHR22594:SF34">
    <property type="entry name" value="ASPARAGINE--TRNA LIGASE, MITOCHONDRIAL-RELATED"/>
    <property type="match status" value="1"/>
</dbReference>
<comment type="similarity">
    <text evidence="1 8">Belongs to the class-II aminoacyl-tRNA synthetase family.</text>
</comment>
<comment type="subcellular location">
    <subcellularLocation>
        <location evidence="8">Cytoplasm</location>
    </subcellularLocation>
</comment>
<gene>
    <name evidence="8 10" type="primary">asnS</name>
    <name evidence="10" type="ORF">H1191_09045</name>
</gene>
<evidence type="ECO:0000256" key="6">
    <source>
        <dbReference type="ARBA" id="ARBA00022917"/>
    </source>
</evidence>
<evidence type="ECO:0000256" key="1">
    <source>
        <dbReference type="ARBA" id="ARBA00008226"/>
    </source>
</evidence>
<dbReference type="GO" id="GO:0006421">
    <property type="term" value="P:asparaginyl-tRNA aminoacylation"/>
    <property type="evidence" value="ECO:0007669"/>
    <property type="project" value="UniProtKB-UniRule"/>
</dbReference>
<dbReference type="EC" id="6.1.1.22" evidence="8"/>
<dbReference type="GO" id="GO:0005524">
    <property type="term" value="F:ATP binding"/>
    <property type="evidence" value="ECO:0007669"/>
    <property type="project" value="UniProtKB-UniRule"/>
</dbReference>
<dbReference type="GO" id="GO:0003676">
    <property type="term" value="F:nucleic acid binding"/>
    <property type="evidence" value="ECO:0007669"/>
    <property type="project" value="InterPro"/>
</dbReference>
<accession>A0A7W1WR09</accession>
<dbReference type="GO" id="GO:0016740">
    <property type="term" value="F:transferase activity"/>
    <property type="evidence" value="ECO:0007669"/>
    <property type="project" value="UniProtKB-ARBA"/>
</dbReference>
<dbReference type="PROSITE" id="PS50862">
    <property type="entry name" value="AA_TRNA_LIGASE_II"/>
    <property type="match status" value="1"/>
</dbReference>
<dbReference type="NCBIfam" id="NF003037">
    <property type="entry name" value="PRK03932.1"/>
    <property type="match status" value="1"/>
</dbReference>
<dbReference type="SUPFAM" id="SSF50249">
    <property type="entry name" value="Nucleic acid-binding proteins"/>
    <property type="match status" value="1"/>
</dbReference>
<dbReference type="NCBIfam" id="TIGR00457">
    <property type="entry name" value="asnS"/>
    <property type="match status" value="1"/>
</dbReference>
<dbReference type="Pfam" id="PF01336">
    <property type="entry name" value="tRNA_anti-codon"/>
    <property type="match status" value="1"/>
</dbReference>
<keyword evidence="11" id="KW-1185">Reference proteome</keyword>
<dbReference type="InterPro" id="IPR004364">
    <property type="entry name" value="Aa-tRNA-synt_II"/>
</dbReference>
<dbReference type="HAMAP" id="MF_00534">
    <property type="entry name" value="Asn_tRNA_synth"/>
    <property type="match status" value="1"/>
</dbReference>
<dbReference type="CDD" id="cd04323">
    <property type="entry name" value="AsnRS_cyto_like_N"/>
    <property type="match status" value="1"/>
</dbReference>
<evidence type="ECO:0000256" key="7">
    <source>
        <dbReference type="ARBA" id="ARBA00023146"/>
    </source>
</evidence>
<dbReference type="SUPFAM" id="SSF55681">
    <property type="entry name" value="Class II aaRS and biotin synthetases"/>
    <property type="match status" value="1"/>
</dbReference>
<dbReference type="InterPro" id="IPR012340">
    <property type="entry name" value="NA-bd_OB-fold"/>
</dbReference>
<dbReference type="InterPro" id="IPR006195">
    <property type="entry name" value="aa-tRNA-synth_II"/>
</dbReference>
<sequence>MILTRKISLSLTVENNELYNKQQRHYREVTYVLTTIKEISAHVGKEVKVGGWLYNKRSSGKIQFLQLRDGTGFIQGILVKKQVSPEVWEQANHLTQESSLYVWGVVREDERAPGGYEMDITNIEVIQIAEEYPIAKKEHGVDFLMDHRHLWIRSPRQQAILRIRAEIIRAIQGFLDENGFTLVDPPVLTPSSCEGTTNLFHTKYFDEDAYLTQSGQLYMEAAAMALNKVYSFGPTFRAEKSKTRRHLIEFWMIEPEMAFVDHEESLKIQEQLVAHTVQAVLANCKQELKTLDRDLSALENIKAPFPRITYDEAVELLHKEGFADFTWGDDFGAPHETKIAESFDRPVFITHYPTEVKSFYMKPDPNRPEVVLCADMIAPEGYGEIIGGSQRIDDPVLLEQRYEQHALPREAYEWYMDLRKYGTVPHSGFGLGLERTVAWICGLDHVRETIPFPRMLYRLYP</sequence>
<keyword evidence="7 8" id="KW-0030">Aminoacyl-tRNA synthetase</keyword>
<keyword evidence="5 8" id="KW-0067">ATP-binding</keyword>
<keyword evidence="4 8" id="KW-0547">Nucleotide-binding</keyword>
<dbReference type="Proteomes" id="UP000535491">
    <property type="component" value="Unassembled WGS sequence"/>
</dbReference>
<dbReference type="Gene3D" id="3.30.930.10">
    <property type="entry name" value="Bira Bifunctional Protein, Domain 2"/>
    <property type="match status" value="1"/>
</dbReference>
<organism evidence="10 11">
    <name type="scientific">Paenactinomyces guangxiensis</name>
    <dbReference type="NCBI Taxonomy" id="1490290"/>
    <lineage>
        <taxon>Bacteria</taxon>
        <taxon>Bacillati</taxon>
        <taxon>Bacillota</taxon>
        <taxon>Bacilli</taxon>
        <taxon>Bacillales</taxon>
        <taxon>Thermoactinomycetaceae</taxon>
        <taxon>Paenactinomyces</taxon>
    </lineage>
</organism>
<evidence type="ECO:0000313" key="10">
    <source>
        <dbReference type="EMBL" id="MBA4494451.1"/>
    </source>
</evidence>
<comment type="caution">
    <text evidence="10">The sequence shown here is derived from an EMBL/GenBank/DDBJ whole genome shotgun (WGS) entry which is preliminary data.</text>
</comment>
<dbReference type="GO" id="GO:0005737">
    <property type="term" value="C:cytoplasm"/>
    <property type="evidence" value="ECO:0007669"/>
    <property type="project" value="UniProtKB-SubCell"/>
</dbReference>
<dbReference type="Gene3D" id="2.40.50.140">
    <property type="entry name" value="Nucleic acid-binding proteins"/>
    <property type="match status" value="1"/>
</dbReference>
<evidence type="ECO:0000256" key="8">
    <source>
        <dbReference type="HAMAP-Rule" id="MF_00534"/>
    </source>
</evidence>